<evidence type="ECO:0000256" key="1">
    <source>
        <dbReference type="SAM" id="MobiDB-lite"/>
    </source>
</evidence>
<protein>
    <submittedName>
        <fullName evidence="2">Uncharacterized protein</fullName>
    </submittedName>
</protein>
<organism evidence="2 3">
    <name type="scientific">Reticulomyxa filosa</name>
    <dbReference type="NCBI Taxonomy" id="46433"/>
    <lineage>
        <taxon>Eukaryota</taxon>
        <taxon>Sar</taxon>
        <taxon>Rhizaria</taxon>
        <taxon>Retaria</taxon>
        <taxon>Foraminifera</taxon>
        <taxon>Monothalamids</taxon>
        <taxon>Reticulomyxidae</taxon>
        <taxon>Reticulomyxa</taxon>
    </lineage>
</organism>
<dbReference type="EMBL" id="ASPP01040063">
    <property type="protein sequence ID" value="ETO00775.1"/>
    <property type="molecule type" value="Genomic_DNA"/>
</dbReference>
<evidence type="ECO:0000313" key="2">
    <source>
        <dbReference type="EMBL" id="ETO00775.1"/>
    </source>
</evidence>
<keyword evidence="3" id="KW-1185">Reference proteome</keyword>
<sequence>MYLRKWKKKMKKKNKKEMKKKKKEKRKKEKGKKKMKKKKFDNYERRLIAPIVYLRVFGLWSYVVFDNLLLQRRRTSIWGQYWRGKSSRMNRTLSMVASKQWDSSLLEWS</sequence>
<evidence type="ECO:0000313" key="3">
    <source>
        <dbReference type="Proteomes" id="UP000023152"/>
    </source>
</evidence>
<proteinExistence type="predicted"/>
<dbReference type="AlphaFoldDB" id="X6LJ79"/>
<name>X6LJ79_RETFI</name>
<reference evidence="2 3" key="1">
    <citation type="journal article" date="2013" name="Curr. Biol.">
        <title>The Genome of the Foraminiferan Reticulomyxa filosa.</title>
        <authorList>
            <person name="Glockner G."/>
            <person name="Hulsmann N."/>
            <person name="Schleicher M."/>
            <person name="Noegel A.A."/>
            <person name="Eichinger L."/>
            <person name="Gallinger C."/>
            <person name="Pawlowski J."/>
            <person name="Sierra R."/>
            <person name="Euteneuer U."/>
            <person name="Pillet L."/>
            <person name="Moustafa A."/>
            <person name="Platzer M."/>
            <person name="Groth M."/>
            <person name="Szafranski K."/>
            <person name="Schliwa M."/>
        </authorList>
    </citation>
    <scope>NUCLEOTIDE SEQUENCE [LARGE SCALE GENOMIC DNA]</scope>
</reference>
<comment type="caution">
    <text evidence="2">The sequence shown here is derived from an EMBL/GenBank/DDBJ whole genome shotgun (WGS) entry which is preliminary data.</text>
</comment>
<feature type="region of interest" description="Disordered" evidence="1">
    <location>
        <begin position="1"/>
        <end position="38"/>
    </location>
</feature>
<accession>X6LJ79</accession>
<dbReference type="Proteomes" id="UP000023152">
    <property type="component" value="Unassembled WGS sequence"/>
</dbReference>
<gene>
    <name evidence="2" type="ORF">RFI_36665</name>
</gene>